<gene>
    <name evidence="1" type="ORF">vB_PsyM_KIL1_0153</name>
</gene>
<evidence type="ECO:0000313" key="2">
    <source>
        <dbReference type="Proteomes" id="UP000203989"/>
    </source>
</evidence>
<keyword evidence="2" id="KW-1185">Reference proteome</keyword>
<dbReference type="GeneID" id="28802546"/>
<dbReference type="KEGG" id="vg:28802546"/>
<dbReference type="EMBL" id="KU130126">
    <property type="protein sequence ID" value="AMR57400.1"/>
    <property type="molecule type" value="Genomic_DNA"/>
</dbReference>
<dbReference type="RefSeq" id="YP_009276082.1">
    <property type="nucleotide sequence ID" value="NC_030934.1"/>
</dbReference>
<sequence length="38" mass="4648">MKQEFSSWESAFNCAELSHWFQIPCKLYRTDGVWFVEF</sequence>
<accession>A0A142IDU5</accession>
<dbReference type="Proteomes" id="UP000203989">
    <property type="component" value="Segment"/>
</dbReference>
<evidence type="ECO:0000313" key="1">
    <source>
        <dbReference type="EMBL" id="AMR57400.1"/>
    </source>
</evidence>
<proteinExistence type="predicted"/>
<name>A0A142IDU5_9CAUD</name>
<protein>
    <submittedName>
        <fullName evidence="1">Uncharacterized protein</fullName>
    </submittedName>
</protein>
<reference evidence="1 2" key="1">
    <citation type="journal article" date="2016" name="Front. Microbiol.">
        <title>Characterization of Novel Bacteriophages for Biocontrol of Bacterial Blight in Leek Caused by Pseudomonas syringae pv. porri.</title>
        <authorList>
            <person name="Rombouts S."/>
            <person name="Lavigne R."/>
        </authorList>
    </citation>
    <scope>NUCLEOTIDE SEQUENCE [LARGE SCALE GENOMIC DNA]</scope>
</reference>
<organism evidence="1 2">
    <name type="scientific">Pseudomonas phage vB_PsyM_KIL1</name>
    <dbReference type="NCBI Taxonomy" id="1777065"/>
    <lineage>
        <taxon>Viruses</taxon>
        <taxon>Duplodnaviria</taxon>
        <taxon>Heunggongvirae</taxon>
        <taxon>Uroviricota</taxon>
        <taxon>Caudoviricetes</taxon>
        <taxon>Vandenendeviridae</taxon>
        <taxon>Gorskivirinae</taxon>
        <taxon>Flaumdravirus</taxon>
        <taxon>Flaumdravirus KIL4</taxon>
    </lineage>
</organism>